<feature type="domain" description="CBM1" evidence="3">
    <location>
        <begin position="38"/>
        <end position="74"/>
    </location>
</feature>
<evidence type="ECO:0000256" key="1">
    <source>
        <dbReference type="ARBA" id="ARBA00022729"/>
    </source>
</evidence>
<dbReference type="PROSITE" id="PS00562">
    <property type="entry name" value="CBM1_1"/>
    <property type="match status" value="1"/>
</dbReference>
<dbReference type="EMBL" id="KN837195">
    <property type="protein sequence ID" value="KIJ34867.1"/>
    <property type="molecule type" value="Genomic_DNA"/>
</dbReference>
<dbReference type="GO" id="GO:0030248">
    <property type="term" value="F:cellulose binding"/>
    <property type="evidence" value="ECO:0007669"/>
    <property type="project" value="InterPro"/>
</dbReference>
<dbReference type="SUPFAM" id="SSF57180">
    <property type="entry name" value="Cellulose-binding domain"/>
    <property type="match status" value="1"/>
</dbReference>
<dbReference type="AlphaFoldDB" id="A0A0C9UZW6"/>
<organism evidence="4 5">
    <name type="scientific">Sphaerobolus stellatus (strain SS14)</name>
    <dbReference type="NCBI Taxonomy" id="990650"/>
    <lineage>
        <taxon>Eukaryota</taxon>
        <taxon>Fungi</taxon>
        <taxon>Dikarya</taxon>
        <taxon>Basidiomycota</taxon>
        <taxon>Agaricomycotina</taxon>
        <taxon>Agaricomycetes</taxon>
        <taxon>Phallomycetidae</taxon>
        <taxon>Geastrales</taxon>
        <taxon>Sphaerobolaceae</taxon>
        <taxon>Sphaerobolus</taxon>
    </lineage>
</organism>
<dbReference type="GO" id="GO:0005975">
    <property type="term" value="P:carbohydrate metabolic process"/>
    <property type="evidence" value="ECO:0007669"/>
    <property type="project" value="InterPro"/>
</dbReference>
<name>A0A0C9UZW6_SPHS4</name>
<evidence type="ECO:0000313" key="4">
    <source>
        <dbReference type="EMBL" id="KIJ34867.1"/>
    </source>
</evidence>
<feature type="region of interest" description="Disordered" evidence="2">
    <location>
        <begin position="1"/>
        <end position="40"/>
    </location>
</feature>
<dbReference type="InterPro" id="IPR000254">
    <property type="entry name" value="CBD"/>
</dbReference>
<feature type="compositionally biased region" description="Low complexity" evidence="2">
    <location>
        <begin position="14"/>
        <end position="40"/>
    </location>
</feature>
<dbReference type="PROSITE" id="PS51164">
    <property type="entry name" value="CBM1_2"/>
    <property type="match status" value="1"/>
</dbReference>
<sequence>MATMRTPTKLSASTGTTTVAPPGTTTVTTPPTQPPTGGTAAHWAQCGGIGFTGPTVCAAPYTCQVSNAYFSQCL</sequence>
<evidence type="ECO:0000256" key="2">
    <source>
        <dbReference type="SAM" id="MobiDB-lite"/>
    </source>
</evidence>
<dbReference type="Proteomes" id="UP000054279">
    <property type="component" value="Unassembled WGS sequence"/>
</dbReference>
<protein>
    <submittedName>
        <fullName evidence="4">Carbohydrate-binding module family 1 protein</fullName>
    </submittedName>
</protein>
<dbReference type="HOGENOM" id="CLU_197761_0_0_1"/>
<reference evidence="4 5" key="1">
    <citation type="submission" date="2014-06" db="EMBL/GenBank/DDBJ databases">
        <title>Evolutionary Origins and Diversification of the Mycorrhizal Mutualists.</title>
        <authorList>
            <consortium name="DOE Joint Genome Institute"/>
            <consortium name="Mycorrhizal Genomics Consortium"/>
            <person name="Kohler A."/>
            <person name="Kuo A."/>
            <person name="Nagy L.G."/>
            <person name="Floudas D."/>
            <person name="Copeland A."/>
            <person name="Barry K.W."/>
            <person name="Cichocki N."/>
            <person name="Veneault-Fourrey C."/>
            <person name="LaButti K."/>
            <person name="Lindquist E.A."/>
            <person name="Lipzen A."/>
            <person name="Lundell T."/>
            <person name="Morin E."/>
            <person name="Murat C."/>
            <person name="Riley R."/>
            <person name="Ohm R."/>
            <person name="Sun H."/>
            <person name="Tunlid A."/>
            <person name="Henrissat B."/>
            <person name="Grigoriev I.V."/>
            <person name="Hibbett D.S."/>
            <person name="Martin F."/>
        </authorList>
    </citation>
    <scope>NUCLEOTIDE SEQUENCE [LARGE SCALE GENOMIC DNA]</scope>
    <source>
        <strain evidence="4 5">SS14</strain>
    </source>
</reference>
<keyword evidence="5" id="KW-1185">Reference proteome</keyword>
<dbReference type="InterPro" id="IPR035971">
    <property type="entry name" value="CBD_sf"/>
</dbReference>
<keyword evidence="1" id="KW-0732">Signal</keyword>
<dbReference type="OrthoDB" id="2119228at2759"/>
<feature type="compositionally biased region" description="Polar residues" evidence="2">
    <location>
        <begin position="1"/>
        <end position="13"/>
    </location>
</feature>
<dbReference type="SMART" id="SM00236">
    <property type="entry name" value="fCBD"/>
    <property type="match status" value="1"/>
</dbReference>
<evidence type="ECO:0000313" key="5">
    <source>
        <dbReference type="Proteomes" id="UP000054279"/>
    </source>
</evidence>
<dbReference type="Pfam" id="PF00734">
    <property type="entry name" value="CBM_1"/>
    <property type="match status" value="1"/>
</dbReference>
<proteinExistence type="predicted"/>
<accession>A0A0C9UZW6</accession>
<dbReference type="GO" id="GO:0005576">
    <property type="term" value="C:extracellular region"/>
    <property type="evidence" value="ECO:0007669"/>
    <property type="project" value="InterPro"/>
</dbReference>
<evidence type="ECO:0000259" key="3">
    <source>
        <dbReference type="PROSITE" id="PS51164"/>
    </source>
</evidence>
<gene>
    <name evidence="4" type="ORF">M422DRAFT_263050</name>
</gene>